<dbReference type="EMBL" id="VTPC01090729">
    <property type="protein sequence ID" value="KAF2881529.1"/>
    <property type="molecule type" value="Genomic_DNA"/>
</dbReference>
<feature type="coiled-coil region" evidence="1">
    <location>
        <begin position="269"/>
        <end position="298"/>
    </location>
</feature>
<dbReference type="InterPro" id="IPR052638">
    <property type="entry name" value="PiggyBac_TE-derived"/>
</dbReference>
<feature type="domain" description="PiggyBac transposable element-derived protein" evidence="3">
    <location>
        <begin position="72"/>
        <end position="152"/>
    </location>
</feature>
<evidence type="ECO:0000256" key="1">
    <source>
        <dbReference type="SAM" id="Coils"/>
    </source>
</evidence>
<dbReference type="Pfam" id="PF05225">
    <property type="entry name" value="HTH_psq"/>
    <property type="match status" value="1"/>
</dbReference>
<dbReference type="Proteomes" id="UP000801492">
    <property type="component" value="Unassembled WGS sequence"/>
</dbReference>
<dbReference type="GO" id="GO:0043565">
    <property type="term" value="F:sequence-specific DNA binding"/>
    <property type="evidence" value="ECO:0007669"/>
    <property type="project" value="TreeGrafter"/>
</dbReference>
<dbReference type="InterPro" id="IPR029526">
    <property type="entry name" value="PGBD"/>
</dbReference>
<dbReference type="Pfam" id="PF13843">
    <property type="entry name" value="DDE_Tnp_1_7"/>
    <property type="match status" value="1"/>
</dbReference>
<dbReference type="PANTHER" id="PTHR47055">
    <property type="entry name" value="DDE_TNP_1_7 DOMAIN-CONTAINING PROTEIN"/>
    <property type="match status" value="1"/>
</dbReference>
<dbReference type="InterPro" id="IPR007889">
    <property type="entry name" value="HTH_Psq"/>
</dbReference>
<sequence length="335" mass="38863">MFEASEKAGMEEMDIRWKGLTLHEALALLKEDKPFIKPQSVYIESPSPTVVSDKDLAEEDEVDYSRYREKLPMEMFELFFIDEVINNLVEQLGVYAGFLNCPDPKITSEKMRAFVAILILSGYNPVPSRIFYWDQNENTRYILVYNSMRRDRNSPCLKPVFFPEISLEVTAGLSDLVDIRNGELLAVREQERELPPLFVPTTGAIEDGMSQRKAAQQFNVPRATLLFRTSEKFRNKITHGPEPILTSFEERAQGKKTKKLPFVLTSTVKKNAEKKRLEDKKEAELLKQQRKIERLKINQTKKDTILSKRRNNRKQTTTQKIENKKVIVKDICIEN</sequence>
<dbReference type="PANTHER" id="PTHR47055:SF3">
    <property type="entry name" value="PHORBOL-ESTER_DAG-TYPE DOMAIN-CONTAINING PROTEIN"/>
    <property type="match status" value="1"/>
</dbReference>
<reference evidence="4" key="1">
    <citation type="submission" date="2019-08" db="EMBL/GenBank/DDBJ databases">
        <title>The genome of the North American firefly Photinus pyralis.</title>
        <authorList>
            <consortium name="Photinus pyralis genome working group"/>
            <person name="Fallon T.R."/>
            <person name="Sander Lower S.E."/>
            <person name="Weng J.-K."/>
        </authorList>
    </citation>
    <scope>NUCLEOTIDE SEQUENCE</scope>
    <source>
        <strain evidence="4">TRF0915ILg1</strain>
        <tissue evidence="4">Whole body</tissue>
    </source>
</reference>
<dbReference type="AlphaFoldDB" id="A0A8K0C6S1"/>
<protein>
    <recommendedName>
        <fullName evidence="6">PiggyBac transposable element-derived protein domain-containing protein</fullName>
    </recommendedName>
</protein>
<evidence type="ECO:0000313" key="4">
    <source>
        <dbReference type="EMBL" id="KAF2881529.1"/>
    </source>
</evidence>
<name>A0A8K0C6S1_IGNLU</name>
<keyword evidence="1" id="KW-0175">Coiled coil</keyword>
<evidence type="ECO:0000313" key="5">
    <source>
        <dbReference type="Proteomes" id="UP000801492"/>
    </source>
</evidence>
<feature type="domain" description="HTH psq-type" evidence="2">
    <location>
        <begin position="207"/>
        <end position="228"/>
    </location>
</feature>
<evidence type="ECO:0000259" key="2">
    <source>
        <dbReference type="Pfam" id="PF05225"/>
    </source>
</evidence>
<keyword evidence="5" id="KW-1185">Reference proteome</keyword>
<dbReference type="OrthoDB" id="10057240at2759"/>
<comment type="caution">
    <text evidence="4">The sequence shown here is derived from an EMBL/GenBank/DDBJ whole genome shotgun (WGS) entry which is preliminary data.</text>
</comment>
<organism evidence="4 5">
    <name type="scientific">Ignelater luminosus</name>
    <name type="common">Cucubano</name>
    <name type="synonym">Pyrophorus luminosus</name>
    <dbReference type="NCBI Taxonomy" id="2038154"/>
    <lineage>
        <taxon>Eukaryota</taxon>
        <taxon>Metazoa</taxon>
        <taxon>Ecdysozoa</taxon>
        <taxon>Arthropoda</taxon>
        <taxon>Hexapoda</taxon>
        <taxon>Insecta</taxon>
        <taxon>Pterygota</taxon>
        <taxon>Neoptera</taxon>
        <taxon>Endopterygota</taxon>
        <taxon>Coleoptera</taxon>
        <taxon>Polyphaga</taxon>
        <taxon>Elateriformia</taxon>
        <taxon>Elateroidea</taxon>
        <taxon>Elateridae</taxon>
        <taxon>Agrypninae</taxon>
        <taxon>Pyrophorini</taxon>
        <taxon>Ignelater</taxon>
    </lineage>
</organism>
<accession>A0A8K0C6S1</accession>
<proteinExistence type="predicted"/>
<evidence type="ECO:0000259" key="3">
    <source>
        <dbReference type="Pfam" id="PF13843"/>
    </source>
</evidence>
<evidence type="ECO:0008006" key="6">
    <source>
        <dbReference type="Google" id="ProtNLM"/>
    </source>
</evidence>
<gene>
    <name evidence="4" type="ORF">ILUMI_24647</name>
</gene>